<evidence type="ECO:0000256" key="1">
    <source>
        <dbReference type="SAM" id="MobiDB-lite"/>
    </source>
</evidence>
<dbReference type="Proteomes" id="UP000799766">
    <property type="component" value="Unassembled WGS sequence"/>
</dbReference>
<feature type="compositionally biased region" description="Polar residues" evidence="1">
    <location>
        <begin position="14"/>
        <end position="25"/>
    </location>
</feature>
<sequence>MSQERLPAMDPADNNRQTGSNTPDSKQAGEGAARVDRRKGGLRLPSRNSRIGKLLKEKPEEALQEVMQNAVLEMPPRVNGVFLPSDIRDQDDSGLLPLDLESGKVKLIPADTEEFPTQHNWRRPLEALHGSWGKLQDQQKLIVRFPKSGQRTLTGVSIEYRRMVVWAFHGYAEALEPVSFNSHRAKARQYRTPEEKVTLHWPKDYDKPPHWERVLSNISKETLERWKSPEWKAFRATCQKGDDILVRRTEFVNGKCCEYLQVFEYVLVRAKASETLQALLNVSSKF</sequence>
<reference evidence="2" key="1">
    <citation type="journal article" date="2020" name="Stud. Mycol.">
        <title>101 Dothideomycetes genomes: a test case for predicting lifestyles and emergence of pathogens.</title>
        <authorList>
            <person name="Haridas S."/>
            <person name="Albert R."/>
            <person name="Binder M."/>
            <person name="Bloem J."/>
            <person name="Labutti K."/>
            <person name="Salamov A."/>
            <person name="Andreopoulos B."/>
            <person name="Baker S."/>
            <person name="Barry K."/>
            <person name="Bills G."/>
            <person name="Bluhm B."/>
            <person name="Cannon C."/>
            <person name="Castanera R."/>
            <person name="Culley D."/>
            <person name="Daum C."/>
            <person name="Ezra D."/>
            <person name="Gonzalez J."/>
            <person name="Henrissat B."/>
            <person name="Kuo A."/>
            <person name="Liang C."/>
            <person name="Lipzen A."/>
            <person name="Lutzoni F."/>
            <person name="Magnuson J."/>
            <person name="Mondo S."/>
            <person name="Nolan M."/>
            <person name="Ohm R."/>
            <person name="Pangilinan J."/>
            <person name="Park H.-J."/>
            <person name="Ramirez L."/>
            <person name="Alfaro M."/>
            <person name="Sun H."/>
            <person name="Tritt A."/>
            <person name="Yoshinaga Y."/>
            <person name="Zwiers L.-H."/>
            <person name="Turgeon B."/>
            <person name="Goodwin S."/>
            <person name="Spatafora J."/>
            <person name="Crous P."/>
            <person name="Grigoriev I."/>
        </authorList>
    </citation>
    <scope>NUCLEOTIDE SEQUENCE</scope>
    <source>
        <strain evidence="2">ATCC 16933</strain>
    </source>
</reference>
<evidence type="ECO:0000313" key="2">
    <source>
        <dbReference type="EMBL" id="KAF2454534.1"/>
    </source>
</evidence>
<keyword evidence="3" id="KW-1185">Reference proteome</keyword>
<evidence type="ECO:0000313" key="3">
    <source>
        <dbReference type="Proteomes" id="UP000799766"/>
    </source>
</evidence>
<dbReference type="AlphaFoldDB" id="A0A6A6NSX5"/>
<dbReference type="EMBL" id="MU001691">
    <property type="protein sequence ID" value="KAF2454534.1"/>
    <property type="molecule type" value="Genomic_DNA"/>
</dbReference>
<name>A0A6A6NSX5_9PEZI</name>
<gene>
    <name evidence="2" type="ORF">BDY21DRAFT_366284</name>
</gene>
<feature type="region of interest" description="Disordered" evidence="1">
    <location>
        <begin position="1"/>
        <end position="53"/>
    </location>
</feature>
<organism evidence="2 3">
    <name type="scientific">Lineolata rhizophorae</name>
    <dbReference type="NCBI Taxonomy" id="578093"/>
    <lineage>
        <taxon>Eukaryota</taxon>
        <taxon>Fungi</taxon>
        <taxon>Dikarya</taxon>
        <taxon>Ascomycota</taxon>
        <taxon>Pezizomycotina</taxon>
        <taxon>Dothideomycetes</taxon>
        <taxon>Dothideomycetes incertae sedis</taxon>
        <taxon>Lineolatales</taxon>
        <taxon>Lineolataceae</taxon>
        <taxon>Lineolata</taxon>
    </lineage>
</organism>
<accession>A0A6A6NSX5</accession>
<proteinExistence type="predicted"/>
<protein>
    <submittedName>
        <fullName evidence="2">Uncharacterized protein</fullName>
    </submittedName>
</protein>